<dbReference type="VEuPathDB" id="VectorBase:LDEU009146"/>
<dbReference type="GO" id="GO:0016020">
    <property type="term" value="C:membrane"/>
    <property type="evidence" value="ECO:0007669"/>
    <property type="project" value="InterPro"/>
</dbReference>
<keyword evidence="12" id="KW-0326">Glycosidase</keyword>
<keyword evidence="14" id="KW-1185">Reference proteome</keyword>
<dbReference type="GO" id="GO:0005783">
    <property type="term" value="C:endoplasmic reticulum"/>
    <property type="evidence" value="ECO:0007669"/>
    <property type="project" value="TreeGrafter"/>
</dbReference>
<dbReference type="EMBL" id="NCKV01007640">
    <property type="protein sequence ID" value="RWS22894.1"/>
    <property type="molecule type" value="Genomic_DNA"/>
</dbReference>
<protein>
    <recommendedName>
        <fullName evidence="12">alpha-1,2-Mannosidase</fullName>
        <ecNumber evidence="12">3.2.1.-</ecNumber>
    </recommendedName>
</protein>
<feature type="non-terminal residue" evidence="13">
    <location>
        <position position="1"/>
    </location>
</feature>
<comment type="pathway">
    <text evidence="2">Protein modification; protein glycosylation.</text>
</comment>
<comment type="caution">
    <text evidence="13">The sequence shown here is derived from an EMBL/GenBank/DDBJ whole genome shotgun (WGS) entry which is preliminary data.</text>
</comment>
<evidence type="ECO:0000256" key="8">
    <source>
        <dbReference type="ARBA" id="ARBA00047669"/>
    </source>
</evidence>
<feature type="binding site" evidence="10">
    <location>
        <position position="223"/>
    </location>
    <ligand>
        <name>Ca(2+)</name>
        <dbReference type="ChEBI" id="CHEBI:29108"/>
    </ligand>
</feature>
<comment type="catalytic activity">
    <reaction evidence="9">
        <text>N(4)-(alpha-D-Man-(1-&gt;2)-alpha-D-Man-(1-&gt;2)-alpha-D-Man-(1-&gt;3)-[alpha-D-Man-(1-&gt;2)-alpha-D-Man-(1-&gt;3)-[alpha-D-Man-(1-&gt;2)-alpha-D-Man-(1-&gt;6)]-alpha-D-Man-(1-&gt;6)]-beta-D-Man-(1-&gt;4)-beta-D-GlcNAc-(1-&gt;4)-beta-D-GlcNAc)-L-asparaginyl-[protein] (N-glucan mannose isomer 9A1,2,3B1,2,3) + 4 H2O = N(4)-(alpha-D-Man-(1-&gt;3)-[alpha-D-Man-(1-&gt;3)-[alpha-D-Man-(1-&gt;6)]-alpha-D-Man-(1-&gt;6)]-beta-D-Man-(1-&gt;4)-beta-D-GlcNAc-(1-&gt;4)-beta-D-GlcNAc)-L-asparaginyl-[protein] (N-glucan mannose isomer 5A1,2) + 4 beta-D-mannose</text>
        <dbReference type="Rhea" id="RHEA:56008"/>
        <dbReference type="Rhea" id="RHEA-COMP:14356"/>
        <dbReference type="Rhea" id="RHEA-COMP:14367"/>
        <dbReference type="ChEBI" id="CHEBI:15377"/>
        <dbReference type="ChEBI" id="CHEBI:28563"/>
        <dbReference type="ChEBI" id="CHEBI:59087"/>
        <dbReference type="ChEBI" id="CHEBI:139493"/>
        <dbReference type="EC" id="3.2.1.113"/>
    </reaction>
</comment>
<dbReference type="SUPFAM" id="SSF48225">
    <property type="entry name" value="Seven-hairpin glycosidases"/>
    <property type="match status" value="1"/>
</dbReference>
<dbReference type="InterPro" id="IPR012341">
    <property type="entry name" value="6hp_glycosidase-like_sf"/>
</dbReference>
<dbReference type="InterPro" id="IPR036026">
    <property type="entry name" value="Seven-hairpin_glycosidases"/>
</dbReference>
<comment type="catalytic activity">
    <reaction evidence="8">
        <text>N(4)-(alpha-D-Man-(1-&gt;2)-alpha-D-Man-(1-&gt;2)-alpha-D-Man-(1-&gt;3)-[alpha-D-Man-(1-&gt;3)-[alpha-D-Man-(1-&gt;2)-alpha-D-Man-(1-&gt;6)]-alpha-D-Man-(1-&gt;6)]-beta-D-Man-(1-&gt;4)-beta-D-GlcNAc-(1-&gt;4)-beta-D-GlcNAc)-L-asparaginyl-[protein] (N-glucan mannose isomer 8A1,2,3B1,3) + 3 H2O = N(4)-(alpha-D-Man-(1-&gt;3)-[alpha-D-Man-(1-&gt;3)-[alpha-D-Man-(1-&gt;6)]-alpha-D-Man-(1-&gt;6)]-beta-D-Man-(1-&gt;4)-beta-D-GlcNAc-(1-&gt;4)-beta-D-GlcNAc)-L-asparaginyl-[protein] (N-glucan mannose isomer 5A1,2) + 3 beta-D-mannose</text>
        <dbReference type="Rhea" id="RHEA:56028"/>
        <dbReference type="Rhea" id="RHEA-COMP:14358"/>
        <dbReference type="Rhea" id="RHEA-COMP:14367"/>
        <dbReference type="ChEBI" id="CHEBI:15377"/>
        <dbReference type="ChEBI" id="CHEBI:28563"/>
        <dbReference type="ChEBI" id="CHEBI:59087"/>
        <dbReference type="ChEBI" id="CHEBI:60628"/>
        <dbReference type="EC" id="3.2.1.113"/>
    </reaction>
</comment>
<feature type="disulfide bond" evidence="11">
    <location>
        <begin position="53"/>
        <end position="93"/>
    </location>
</feature>
<evidence type="ECO:0000256" key="2">
    <source>
        <dbReference type="ARBA" id="ARBA00004922"/>
    </source>
</evidence>
<evidence type="ECO:0000256" key="10">
    <source>
        <dbReference type="PIRSR" id="PIRSR601382-2"/>
    </source>
</evidence>
<dbReference type="PANTHER" id="PTHR11742:SF55">
    <property type="entry name" value="ENDOPLASMIC RETICULUM MANNOSYL-OLIGOSACCHARIDE 1,2-ALPHA-MANNOSIDASE"/>
    <property type="match status" value="1"/>
</dbReference>
<dbReference type="GO" id="GO:0005975">
    <property type="term" value="P:carbohydrate metabolic process"/>
    <property type="evidence" value="ECO:0007669"/>
    <property type="project" value="InterPro"/>
</dbReference>
<dbReference type="GO" id="GO:0004571">
    <property type="term" value="F:mannosyl-oligosaccharide 1,2-alpha-mannosidase activity"/>
    <property type="evidence" value="ECO:0007669"/>
    <property type="project" value="UniProtKB-EC"/>
</dbReference>
<dbReference type="AlphaFoldDB" id="A0A443S5Z0"/>
<evidence type="ECO:0000313" key="14">
    <source>
        <dbReference type="Proteomes" id="UP000288716"/>
    </source>
</evidence>
<dbReference type="Gene3D" id="1.50.10.10">
    <property type="match status" value="1"/>
</dbReference>
<organism evidence="13 14">
    <name type="scientific">Leptotrombidium deliense</name>
    <dbReference type="NCBI Taxonomy" id="299467"/>
    <lineage>
        <taxon>Eukaryota</taxon>
        <taxon>Metazoa</taxon>
        <taxon>Ecdysozoa</taxon>
        <taxon>Arthropoda</taxon>
        <taxon>Chelicerata</taxon>
        <taxon>Arachnida</taxon>
        <taxon>Acari</taxon>
        <taxon>Acariformes</taxon>
        <taxon>Trombidiformes</taxon>
        <taxon>Prostigmata</taxon>
        <taxon>Anystina</taxon>
        <taxon>Parasitengona</taxon>
        <taxon>Trombiculoidea</taxon>
        <taxon>Trombiculidae</taxon>
        <taxon>Leptotrombidium</taxon>
    </lineage>
</organism>
<dbReference type="Pfam" id="PF01532">
    <property type="entry name" value="Glyco_hydro_47"/>
    <property type="match status" value="1"/>
</dbReference>
<dbReference type="STRING" id="299467.A0A443S5Z0"/>
<evidence type="ECO:0000256" key="6">
    <source>
        <dbReference type="ARBA" id="ARBA00022837"/>
    </source>
</evidence>
<dbReference type="Proteomes" id="UP000288716">
    <property type="component" value="Unassembled WGS sequence"/>
</dbReference>
<keyword evidence="5 12" id="KW-0378">Hydrolase</keyword>
<dbReference type="InterPro" id="IPR050749">
    <property type="entry name" value="Glycosyl_Hydrolase_47"/>
</dbReference>
<proteinExistence type="inferred from homology"/>
<evidence type="ECO:0000256" key="11">
    <source>
        <dbReference type="PIRSR" id="PIRSR601382-3"/>
    </source>
</evidence>
<evidence type="ECO:0000313" key="13">
    <source>
        <dbReference type="EMBL" id="RWS22894.1"/>
    </source>
</evidence>
<keyword evidence="4 10" id="KW-0479">Metal-binding</keyword>
<comment type="similarity">
    <text evidence="3 12">Belongs to the glycosyl hydrolase 47 family.</text>
</comment>
<dbReference type="PANTHER" id="PTHR11742">
    <property type="entry name" value="MANNOSYL-OLIGOSACCHARIDE ALPHA-1,2-MANNOSIDASE-RELATED"/>
    <property type="match status" value="1"/>
</dbReference>
<dbReference type="PRINTS" id="PR00747">
    <property type="entry name" value="GLYHDRLASE47"/>
</dbReference>
<comment type="cofactor">
    <cofactor evidence="1 10">
        <name>Ca(2+)</name>
        <dbReference type="ChEBI" id="CHEBI:29108"/>
    </cofactor>
</comment>
<dbReference type="EC" id="3.2.1.-" evidence="12"/>
<name>A0A443S5Z0_9ACAR</name>
<reference evidence="13 14" key="1">
    <citation type="journal article" date="2018" name="Gigascience">
        <title>Genomes of trombidid mites reveal novel predicted allergens and laterally-transferred genes associated with secondary metabolism.</title>
        <authorList>
            <person name="Dong X."/>
            <person name="Chaisiri K."/>
            <person name="Xia D."/>
            <person name="Armstrong S.D."/>
            <person name="Fang Y."/>
            <person name="Donnelly M.J."/>
            <person name="Kadowaki T."/>
            <person name="McGarry J.W."/>
            <person name="Darby A.C."/>
            <person name="Makepeace B.L."/>
        </authorList>
    </citation>
    <scope>NUCLEOTIDE SEQUENCE [LARGE SCALE GENOMIC DNA]</scope>
    <source>
        <strain evidence="13">UoL-UT</strain>
    </source>
</reference>
<keyword evidence="7 11" id="KW-1015">Disulfide bond</keyword>
<evidence type="ECO:0000256" key="4">
    <source>
        <dbReference type="ARBA" id="ARBA00022723"/>
    </source>
</evidence>
<gene>
    <name evidence="13" type="ORF">B4U80_00515</name>
</gene>
<keyword evidence="6 10" id="KW-0106">Calcium</keyword>
<evidence type="ECO:0000256" key="7">
    <source>
        <dbReference type="ARBA" id="ARBA00023157"/>
    </source>
</evidence>
<sequence length="230" mass="26798">TKISWLRDDYSNAVKAIKERLMRTTDGPLKLTYVGEKVRYTSSVVPKMDHLVCFLPGTLALGYHLYNTHNQKKLFTEDFKEHLAIAESLARTCFQMYNSTATGLSPEIAYFESGENEVRIRPADSHNLLRPEYVESLFYLYHITGKQIYRDQGWQIFEAFNRYCKVKSGGYTSIGDVRNPKQTRPKDMQESFWSAETLKYLYLLFSDDKVLIDKLLNYFVFNTEAHLIPV</sequence>
<dbReference type="OrthoDB" id="8118055at2759"/>
<evidence type="ECO:0000256" key="5">
    <source>
        <dbReference type="ARBA" id="ARBA00022801"/>
    </source>
</evidence>
<accession>A0A443S5Z0</accession>
<evidence type="ECO:0000256" key="12">
    <source>
        <dbReference type="RuleBase" id="RU361193"/>
    </source>
</evidence>
<evidence type="ECO:0000256" key="3">
    <source>
        <dbReference type="ARBA" id="ARBA00007658"/>
    </source>
</evidence>
<evidence type="ECO:0000256" key="9">
    <source>
        <dbReference type="ARBA" id="ARBA00048605"/>
    </source>
</evidence>
<dbReference type="GO" id="GO:0005509">
    <property type="term" value="F:calcium ion binding"/>
    <property type="evidence" value="ECO:0007669"/>
    <property type="project" value="InterPro"/>
</dbReference>
<dbReference type="InterPro" id="IPR001382">
    <property type="entry name" value="Glyco_hydro_47"/>
</dbReference>
<evidence type="ECO:0000256" key="1">
    <source>
        <dbReference type="ARBA" id="ARBA00001913"/>
    </source>
</evidence>